<proteinExistence type="predicted"/>
<keyword evidence="1" id="KW-0812">Transmembrane</keyword>
<protein>
    <submittedName>
        <fullName evidence="2">Uncharacterized protein</fullName>
    </submittedName>
</protein>
<dbReference type="Proteomes" id="UP000595140">
    <property type="component" value="Unassembled WGS sequence"/>
</dbReference>
<keyword evidence="1" id="KW-0472">Membrane</keyword>
<gene>
    <name evidence="2" type="ORF">CCAM_LOCUS2982</name>
</gene>
<dbReference type="AlphaFoldDB" id="A0A484KH01"/>
<accession>A0A484KH01</accession>
<evidence type="ECO:0000313" key="3">
    <source>
        <dbReference type="Proteomes" id="UP000595140"/>
    </source>
</evidence>
<sequence length="96" mass="10808">MPHSFTVREYARIPLIVLFLGTLGFIYNSPIPLDQIPNKATQFAHPGQTLRTSSMHTKTPLCSTCKKAHKMNSGSLMECVWEVARWTIFVGISQQT</sequence>
<keyword evidence="1" id="KW-1133">Transmembrane helix</keyword>
<name>A0A484KH01_9ASTE</name>
<keyword evidence="3" id="KW-1185">Reference proteome</keyword>
<evidence type="ECO:0000313" key="2">
    <source>
        <dbReference type="EMBL" id="VFQ61206.1"/>
    </source>
</evidence>
<feature type="transmembrane region" description="Helical" evidence="1">
    <location>
        <begin position="12"/>
        <end position="29"/>
    </location>
</feature>
<dbReference type="EMBL" id="OOIL02000148">
    <property type="protein sequence ID" value="VFQ61206.1"/>
    <property type="molecule type" value="Genomic_DNA"/>
</dbReference>
<evidence type="ECO:0000256" key="1">
    <source>
        <dbReference type="SAM" id="Phobius"/>
    </source>
</evidence>
<organism evidence="2 3">
    <name type="scientific">Cuscuta campestris</name>
    <dbReference type="NCBI Taxonomy" id="132261"/>
    <lineage>
        <taxon>Eukaryota</taxon>
        <taxon>Viridiplantae</taxon>
        <taxon>Streptophyta</taxon>
        <taxon>Embryophyta</taxon>
        <taxon>Tracheophyta</taxon>
        <taxon>Spermatophyta</taxon>
        <taxon>Magnoliopsida</taxon>
        <taxon>eudicotyledons</taxon>
        <taxon>Gunneridae</taxon>
        <taxon>Pentapetalae</taxon>
        <taxon>asterids</taxon>
        <taxon>lamiids</taxon>
        <taxon>Solanales</taxon>
        <taxon>Convolvulaceae</taxon>
        <taxon>Cuscuteae</taxon>
        <taxon>Cuscuta</taxon>
        <taxon>Cuscuta subgen. Grammica</taxon>
        <taxon>Cuscuta sect. Cleistogrammica</taxon>
    </lineage>
</organism>
<reference evidence="2 3" key="1">
    <citation type="submission" date="2018-04" db="EMBL/GenBank/DDBJ databases">
        <authorList>
            <person name="Vogel A."/>
        </authorList>
    </citation>
    <scope>NUCLEOTIDE SEQUENCE [LARGE SCALE GENOMIC DNA]</scope>
</reference>